<sequence>MTIGKKNIQFVSHFEKNRLFASIRDLIVH</sequence>
<dbReference type="EMBL" id="SNYC01000004">
    <property type="protein sequence ID" value="TDQ09739.1"/>
    <property type="molecule type" value="Genomic_DNA"/>
</dbReference>
<accession>A0A4R6SWG9</accession>
<gene>
    <name evidence="1" type="ORF">ATK78_1897</name>
</gene>
<keyword evidence="2" id="KW-1185">Reference proteome</keyword>
<dbReference type="Proteomes" id="UP000295620">
    <property type="component" value="Unassembled WGS sequence"/>
</dbReference>
<evidence type="ECO:0000313" key="1">
    <source>
        <dbReference type="EMBL" id="TDQ09739.1"/>
    </source>
</evidence>
<protein>
    <submittedName>
        <fullName evidence="1">Uncharacterized protein</fullName>
    </submittedName>
</protein>
<proteinExistence type="predicted"/>
<evidence type="ECO:0000313" key="2">
    <source>
        <dbReference type="Proteomes" id="UP000295620"/>
    </source>
</evidence>
<comment type="caution">
    <text evidence="1">The sequence shown here is derived from an EMBL/GenBank/DDBJ whole genome shotgun (WGS) entry which is preliminary data.</text>
</comment>
<dbReference type="AlphaFoldDB" id="A0A4R6SWG9"/>
<name>A0A4R6SWG9_9SPHI</name>
<reference evidence="1 2" key="1">
    <citation type="submission" date="2019-03" db="EMBL/GenBank/DDBJ databases">
        <title>Genomic Encyclopedia of Archaeal and Bacterial Type Strains, Phase II (KMG-II): from individual species to whole genera.</title>
        <authorList>
            <person name="Goeker M."/>
        </authorList>
    </citation>
    <scope>NUCLEOTIDE SEQUENCE [LARGE SCALE GENOMIC DNA]</scope>
    <source>
        <strain evidence="1 2">DSM 19035</strain>
    </source>
</reference>
<organism evidence="1 2">
    <name type="scientific">Pedobacter metabolipauper</name>
    <dbReference type="NCBI Taxonomy" id="425513"/>
    <lineage>
        <taxon>Bacteria</taxon>
        <taxon>Pseudomonadati</taxon>
        <taxon>Bacteroidota</taxon>
        <taxon>Sphingobacteriia</taxon>
        <taxon>Sphingobacteriales</taxon>
        <taxon>Sphingobacteriaceae</taxon>
        <taxon>Pedobacter</taxon>
    </lineage>
</organism>